<dbReference type="InterPro" id="IPR015679">
    <property type="entry name" value="PLipase_D_fam"/>
</dbReference>
<dbReference type="EMBL" id="BQNB010019203">
    <property type="protein sequence ID" value="GJT82814.1"/>
    <property type="molecule type" value="Genomic_DNA"/>
</dbReference>
<dbReference type="InterPro" id="IPR012334">
    <property type="entry name" value="Pectin_lyas_fold"/>
</dbReference>
<proteinExistence type="predicted"/>
<keyword evidence="3" id="KW-0378">Hydrolase</keyword>
<dbReference type="InterPro" id="IPR011050">
    <property type="entry name" value="Pectin_lyase_fold/virulence"/>
</dbReference>
<keyword evidence="4" id="KW-0063">Aspartyl esterase</keyword>
<evidence type="ECO:0000313" key="9">
    <source>
        <dbReference type="Proteomes" id="UP001151760"/>
    </source>
</evidence>
<dbReference type="Pfam" id="PF01095">
    <property type="entry name" value="Pectinesterase"/>
    <property type="match status" value="1"/>
</dbReference>
<reference evidence="8" key="1">
    <citation type="journal article" date="2022" name="Int. J. Mol. Sci.">
        <title>Draft Genome of Tanacetum Coccineum: Genomic Comparison of Closely Related Tanacetum-Family Plants.</title>
        <authorList>
            <person name="Yamashiro T."/>
            <person name="Shiraishi A."/>
            <person name="Nakayama K."/>
            <person name="Satake H."/>
        </authorList>
    </citation>
    <scope>NUCLEOTIDE SEQUENCE</scope>
</reference>
<sequence length="214" mass="23748">MTAVDRRLIQAIEARVEGMNSTIITAPKNFVDGYTTFTSATLIVIGNNFLARDLTIINTSGPKKLTVYVVVPIWPEGIPESASALEAQGRVEDPRDYLTFFYLGNQEAKTSGEYEPSELPKPDSDYESSGGLTFHDLFDDKYIIVGSANINQRSMDGARDSEIAMGAYQTYHLSILEPARGQVHGFRMALWLAGIERTVIGYKVNFDPDKKNKL</sequence>
<evidence type="ECO:0000256" key="6">
    <source>
        <dbReference type="ARBA" id="ARBA00047928"/>
    </source>
</evidence>
<protein>
    <submittedName>
        <fullName evidence="8">Phospholipase D alpha 1</fullName>
    </submittedName>
</protein>
<organism evidence="8 9">
    <name type="scientific">Tanacetum coccineum</name>
    <dbReference type="NCBI Taxonomy" id="301880"/>
    <lineage>
        <taxon>Eukaryota</taxon>
        <taxon>Viridiplantae</taxon>
        <taxon>Streptophyta</taxon>
        <taxon>Embryophyta</taxon>
        <taxon>Tracheophyta</taxon>
        <taxon>Spermatophyta</taxon>
        <taxon>Magnoliopsida</taxon>
        <taxon>eudicotyledons</taxon>
        <taxon>Gunneridae</taxon>
        <taxon>Pentapetalae</taxon>
        <taxon>asterids</taxon>
        <taxon>campanulids</taxon>
        <taxon>Asterales</taxon>
        <taxon>Asteraceae</taxon>
        <taxon>Asteroideae</taxon>
        <taxon>Anthemideae</taxon>
        <taxon>Anthemidinae</taxon>
        <taxon>Tanacetum</taxon>
    </lineage>
</organism>
<keyword evidence="9" id="KW-1185">Reference proteome</keyword>
<comment type="catalytic activity">
    <reaction evidence="6">
        <text>[(1-&gt;4)-alpha-D-galacturonosyl methyl ester](n) + n H2O = [(1-&gt;4)-alpha-D-galacturonosyl](n) + n methanol + n H(+)</text>
        <dbReference type="Rhea" id="RHEA:22380"/>
        <dbReference type="Rhea" id="RHEA-COMP:14570"/>
        <dbReference type="Rhea" id="RHEA-COMP:14573"/>
        <dbReference type="ChEBI" id="CHEBI:15377"/>
        <dbReference type="ChEBI" id="CHEBI:15378"/>
        <dbReference type="ChEBI" id="CHEBI:17790"/>
        <dbReference type="ChEBI" id="CHEBI:140522"/>
        <dbReference type="ChEBI" id="CHEBI:140523"/>
        <dbReference type="EC" id="3.1.1.11"/>
    </reaction>
</comment>
<dbReference type="SUPFAM" id="SSF51126">
    <property type="entry name" value="Pectin lyase-like"/>
    <property type="match status" value="1"/>
</dbReference>
<dbReference type="PANTHER" id="PTHR18896:SF115">
    <property type="entry name" value="PHOSPHOLIPASE D ALPHA 1"/>
    <property type="match status" value="1"/>
</dbReference>
<dbReference type="PANTHER" id="PTHR18896">
    <property type="entry name" value="PHOSPHOLIPASE D"/>
    <property type="match status" value="1"/>
</dbReference>
<evidence type="ECO:0000256" key="2">
    <source>
        <dbReference type="ARBA" id="ARBA00022737"/>
    </source>
</evidence>
<gene>
    <name evidence="8" type="ORF">Tco_1057156</name>
</gene>
<evidence type="ECO:0000256" key="5">
    <source>
        <dbReference type="ARBA" id="ARBA00023098"/>
    </source>
</evidence>
<comment type="pathway">
    <text evidence="1">Glycan metabolism; pectin degradation; 2-dehydro-3-deoxy-D-gluconate from pectin: step 1/5.</text>
</comment>
<reference evidence="8" key="2">
    <citation type="submission" date="2022-01" db="EMBL/GenBank/DDBJ databases">
        <authorList>
            <person name="Yamashiro T."/>
            <person name="Shiraishi A."/>
            <person name="Satake H."/>
            <person name="Nakayama K."/>
        </authorList>
    </citation>
    <scope>NUCLEOTIDE SEQUENCE</scope>
</reference>
<evidence type="ECO:0000256" key="1">
    <source>
        <dbReference type="ARBA" id="ARBA00005184"/>
    </source>
</evidence>
<dbReference type="Gene3D" id="2.160.20.10">
    <property type="entry name" value="Single-stranded right-handed beta-helix, Pectin lyase-like"/>
    <property type="match status" value="1"/>
</dbReference>
<evidence type="ECO:0000256" key="4">
    <source>
        <dbReference type="ARBA" id="ARBA00023085"/>
    </source>
</evidence>
<dbReference type="InterPro" id="IPR000070">
    <property type="entry name" value="Pectinesterase_cat"/>
</dbReference>
<evidence type="ECO:0000256" key="3">
    <source>
        <dbReference type="ARBA" id="ARBA00022801"/>
    </source>
</evidence>
<accession>A0ABQ5H5Y1</accession>
<dbReference type="Proteomes" id="UP001151760">
    <property type="component" value="Unassembled WGS sequence"/>
</dbReference>
<feature type="domain" description="Pectinesterase catalytic" evidence="7">
    <location>
        <begin position="17"/>
        <end position="64"/>
    </location>
</feature>
<comment type="caution">
    <text evidence="8">The sequence shown here is derived from an EMBL/GenBank/DDBJ whole genome shotgun (WGS) entry which is preliminary data.</text>
</comment>
<evidence type="ECO:0000313" key="8">
    <source>
        <dbReference type="EMBL" id="GJT82814.1"/>
    </source>
</evidence>
<keyword evidence="2" id="KW-0677">Repeat</keyword>
<evidence type="ECO:0000259" key="7">
    <source>
        <dbReference type="Pfam" id="PF01095"/>
    </source>
</evidence>
<name>A0ABQ5H5Y1_9ASTR</name>
<keyword evidence="5" id="KW-0443">Lipid metabolism</keyword>